<keyword evidence="2" id="KW-1185">Reference proteome</keyword>
<sequence length="34" mass="3746">MDDRITAADQTAPEELTEETLLEEVSIDGMCGVY</sequence>
<gene>
    <name evidence="1" type="ORF">HNP84_007103</name>
</gene>
<dbReference type="RefSeq" id="WP_185054265.1">
    <property type="nucleotide sequence ID" value="NZ_BAABIX010000012.1"/>
</dbReference>
<protein>
    <submittedName>
        <fullName evidence="1">Mycofactocin</fullName>
    </submittedName>
</protein>
<name>A0A840PHR4_9ACTN</name>
<evidence type="ECO:0000313" key="2">
    <source>
        <dbReference type="Proteomes" id="UP000578449"/>
    </source>
</evidence>
<dbReference type="InterPro" id="IPR023988">
    <property type="entry name" value="MftA"/>
</dbReference>
<dbReference type="Proteomes" id="UP000578449">
    <property type="component" value="Unassembled WGS sequence"/>
</dbReference>
<organism evidence="1 2">
    <name type="scientific">Thermocatellispora tengchongensis</name>
    <dbReference type="NCBI Taxonomy" id="1073253"/>
    <lineage>
        <taxon>Bacteria</taxon>
        <taxon>Bacillati</taxon>
        <taxon>Actinomycetota</taxon>
        <taxon>Actinomycetes</taxon>
        <taxon>Streptosporangiales</taxon>
        <taxon>Streptosporangiaceae</taxon>
        <taxon>Thermocatellispora</taxon>
    </lineage>
</organism>
<accession>A0A840PHR4</accession>
<comment type="caution">
    <text evidence="1">The sequence shown here is derived from an EMBL/GenBank/DDBJ whole genome shotgun (WGS) entry which is preliminary data.</text>
</comment>
<dbReference type="AlphaFoldDB" id="A0A840PHR4"/>
<dbReference type="NCBIfam" id="TIGR03969">
    <property type="entry name" value="mycofactocin"/>
    <property type="match status" value="1"/>
</dbReference>
<evidence type="ECO:0000313" key="1">
    <source>
        <dbReference type="EMBL" id="MBB5137351.1"/>
    </source>
</evidence>
<dbReference type="EMBL" id="JACHGN010000017">
    <property type="protein sequence ID" value="MBB5137351.1"/>
    <property type="molecule type" value="Genomic_DNA"/>
</dbReference>
<proteinExistence type="predicted"/>
<reference evidence="1 2" key="1">
    <citation type="submission" date="2020-08" db="EMBL/GenBank/DDBJ databases">
        <title>Genomic Encyclopedia of Type Strains, Phase IV (KMG-IV): sequencing the most valuable type-strain genomes for metagenomic binning, comparative biology and taxonomic classification.</title>
        <authorList>
            <person name="Goeker M."/>
        </authorList>
    </citation>
    <scope>NUCLEOTIDE SEQUENCE [LARGE SCALE GENOMIC DNA]</scope>
    <source>
        <strain evidence="1 2">DSM 45615</strain>
    </source>
</reference>
<dbReference type="Pfam" id="PF23709">
    <property type="entry name" value="MftA"/>
    <property type="match status" value="1"/>
</dbReference>